<name>A0A6A5SLZ9_9PLEO</name>
<evidence type="ECO:0000256" key="1">
    <source>
        <dbReference type="SAM" id="MobiDB-lite"/>
    </source>
</evidence>
<reference evidence="2" key="1">
    <citation type="journal article" date="2020" name="Stud. Mycol.">
        <title>101 Dothideomycetes genomes: a test case for predicting lifestyles and emergence of pathogens.</title>
        <authorList>
            <person name="Haridas S."/>
            <person name="Albert R."/>
            <person name="Binder M."/>
            <person name="Bloem J."/>
            <person name="Labutti K."/>
            <person name="Salamov A."/>
            <person name="Andreopoulos B."/>
            <person name="Baker S."/>
            <person name="Barry K."/>
            <person name="Bills G."/>
            <person name="Bluhm B."/>
            <person name="Cannon C."/>
            <person name="Castanera R."/>
            <person name="Culley D."/>
            <person name="Daum C."/>
            <person name="Ezra D."/>
            <person name="Gonzalez J."/>
            <person name="Henrissat B."/>
            <person name="Kuo A."/>
            <person name="Liang C."/>
            <person name="Lipzen A."/>
            <person name="Lutzoni F."/>
            <person name="Magnuson J."/>
            <person name="Mondo S."/>
            <person name="Nolan M."/>
            <person name="Ohm R."/>
            <person name="Pangilinan J."/>
            <person name="Park H.-J."/>
            <person name="Ramirez L."/>
            <person name="Alfaro M."/>
            <person name="Sun H."/>
            <person name="Tritt A."/>
            <person name="Yoshinaga Y."/>
            <person name="Zwiers L.-H."/>
            <person name="Turgeon B."/>
            <person name="Goodwin S."/>
            <person name="Spatafora J."/>
            <person name="Crous P."/>
            <person name="Grigoriev I."/>
        </authorList>
    </citation>
    <scope>NUCLEOTIDE SEQUENCE</scope>
    <source>
        <strain evidence="2">CBS 161.51</strain>
    </source>
</reference>
<sequence length="128" mass="14593">MHSARSKAAKAARARVINDNMDPISPLSDIPSDVEFEIQEYMDPISPLSDIPSDVEFEIQEDMDPISPLSDIPSDVEFEIQEEINTRRLEREQARAQEEQASHQDIHMEDDDQDGKRPLFSLTKTPLT</sequence>
<feature type="region of interest" description="Disordered" evidence="1">
    <location>
        <begin position="83"/>
        <end position="128"/>
    </location>
</feature>
<gene>
    <name evidence="2" type="ORF">EJ02DRAFT_219494</name>
</gene>
<evidence type="ECO:0000313" key="3">
    <source>
        <dbReference type="Proteomes" id="UP000800038"/>
    </source>
</evidence>
<dbReference type="AlphaFoldDB" id="A0A6A5SLZ9"/>
<accession>A0A6A5SLZ9</accession>
<dbReference type="Proteomes" id="UP000800038">
    <property type="component" value="Unassembled WGS sequence"/>
</dbReference>
<evidence type="ECO:0000313" key="2">
    <source>
        <dbReference type="EMBL" id="KAF1940852.1"/>
    </source>
</evidence>
<dbReference type="EMBL" id="ML976056">
    <property type="protein sequence ID" value="KAF1940852.1"/>
    <property type="molecule type" value="Genomic_DNA"/>
</dbReference>
<proteinExistence type="predicted"/>
<organism evidence="2 3">
    <name type="scientific">Clathrospora elynae</name>
    <dbReference type="NCBI Taxonomy" id="706981"/>
    <lineage>
        <taxon>Eukaryota</taxon>
        <taxon>Fungi</taxon>
        <taxon>Dikarya</taxon>
        <taxon>Ascomycota</taxon>
        <taxon>Pezizomycotina</taxon>
        <taxon>Dothideomycetes</taxon>
        <taxon>Pleosporomycetidae</taxon>
        <taxon>Pleosporales</taxon>
        <taxon>Diademaceae</taxon>
        <taxon>Clathrospora</taxon>
    </lineage>
</organism>
<feature type="compositionally biased region" description="Basic and acidic residues" evidence="1">
    <location>
        <begin position="84"/>
        <end position="107"/>
    </location>
</feature>
<protein>
    <submittedName>
        <fullName evidence="2">Uncharacterized protein</fullName>
    </submittedName>
</protein>
<keyword evidence="3" id="KW-1185">Reference proteome</keyword>